<comment type="caution">
    <text evidence="1">The sequence shown here is derived from an EMBL/GenBank/DDBJ whole genome shotgun (WGS) entry which is preliminary data.</text>
</comment>
<dbReference type="EMBL" id="JPUO02000188">
    <property type="protein sequence ID" value="OQP76325.1"/>
    <property type="molecule type" value="Genomic_DNA"/>
</dbReference>
<organism evidence="1 2">
    <name type="scientific">Xanthomonas phaseoli pv. syngonii LMG 9055</name>
    <dbReference type="NCBI Taxonomy" id="1437878"/>
    <lineage>
        <taxon>Bacteria</taxon>
        <taxon>Pseudomonadati</taxon>
        <taxon>Pseudomonadota</taxon>
        <taxon>Gammaproteobacteria</taxon>
        <taxon>Lysobacterales</taxon>
        <taxon>Lysobacteraceae</taxon>
        <taxon>Xanthomonas</taxon>
    </lineage>
</organism>
<sequence>MHDPRPAHLSDYLASTNDSIPHAEFWAEWDRTAGVLVDLVWSDDAAPELREAFTDLLASPDDAGWAVPDGQTQQ</sequence>
<gene>
    <name evidence="1" type="ORF">IA54_009375</name>
</gene>
<name>A0A1V9H0B5_9XANT</name>
<reference evidence="1 2" key="1">
    <citation type="journal article" date="2016" name="Plant Pathol.">
        <title>Genetic characterization of strains named as Xanthomonas axonopodis pv. dieffenbachiae leads to a taxonomic revision of the X. axonopodis species complex.</title>
        <authorList>
            <person name="Constantin E.C."/>
            <person name="Cleenwerck I."/>
            <person name="Maes M."/>
            <person name="Baeyen S."/>
            <person name="Van Malderghem C."/>
            <person name="De Vos P."/>
            <person name="Cottyn B."/>
        </authorList>
    </citation>
    <scope>NUCLEOTIDE SEQUENCE [LARGE SCALE GENOMIC DNA]</scope>
    <source>
        <strain evidence="2">LMG9055</strain>
    </source>
</reference>
<accession>A0A1V9H0B5</accession>
<protein>
    <submittedName>
        <fullName evidence="1">Uncharacterized protein</fullName>
    </submittedName>
</protein>
<dbReference type="Proteomes" id="UP000050343">
    <property type="component" value="Unassembled WGS sequence"/>
</dbReference>
<dbReference type="AlphaFoldDB" id="A0A1V9H0B5"/>
<evidence type="ECO:0000313" key="2">
    <source>
        <dbReference type="Proteomes" id="UP000050343"/>
    </source>
</evidence>
<evidence type="ECO:0000313" key="1">
    <source>
        <dbReference type="EMBL" id="OQP76325.1"/>
    </source>
</evidence>
<reference evidence="1 2" key="2">
    <citation type="journal article" date="2017" name="Plant Pathol.">
        <title>Pathogenicity and virulence gene content of Xanthomonas strains infecting Araceae, formerly known as Xanthomonas axonopodis pv. dieffenbachiae.</title>
        <authorList>
            <person name="Constantin E.C."/>
            <person name="Haegeman A."/>
            <person name="Van Vaerenbergh J."/>
            <person name="Baeyen S."/>
            <person name="Van Malderghem C."/>
            <person name="Maes M."/>
            <person name="Cottyn B."/>
        </authorList>
    </citation>
    <scope>NUCLEOTIDE SEQUENCE [LARGE SCALE GENOMIC DNA]</scope>
    <source>
        <strain evidence="2">LMG9055</strain>
    </source>
</reference>
<proteinExistence type="predicted"/>